<keyword evidence="9" id="KW-1185">Reference proteome</keyword>
<name>I0Z5E8_COCSC</name>
<evidence type="ECO:0000256" key="1">
    <source>
        <dbReference type="ARBA" id="ARBA00022723"/>
    </source>
</evidence>
<evidence type="ECO:0000256" key="2">
    <source>
        <dbReference type="ARBA" id="ARBA00022771"/>
    </source>
</evidence>
<keyword evidence="2 4" id="KW-0863">Zinc-finger</keyword>
<dbReference type="Gene3D" id="3.30.40.10">
    <property type="entry name" value="Zinc/RING finger domain, C3HC4 (zinc finger)"/>
    <property type="match status" value="1"/>
</dbReference>
<dbReference type="eggNOG" id="KOG1940">
    <property type="taxonomic scope" value="Eukaryota"/>
</dbReference>
<evidence type="ECO:0000259" key="7">
    <source>
        <dbReference type="PROSITE" id="PS51270"/>
    </source>
</evidence>
<reference evidence="8 9" key="1">
    <citation type="journal article" date="2012" name="Genome Biol.">
        <title>The genome of the polar eukaryotic microalga coccomyxa subellipsoidea reveals traits of cold adaptation.</title>
        <authorList>
            <person name="Blanc G."/>
            <person name="Agarkova I."/>
            <person name="Grimwood J."/>
            <person name="Kuo A."/>
            <person name="Brueggeman A."/>
            <person name="Dunigan D."/>
            <person name="Gurnon J."/>
            <person name="Ladunga I."/>
            <person name="Lindquist E."/>
            <person name="Lucas S."/>
            <person name="Pangilinan J."/>
            <person name="Proschold T."/>
            <person name="Salamov A."/>
            <person name="Schmutz J."/>
            <person name="Weeks D."/>
            <person name="Yamada T."/>
            <person name="Claverie J.M."/>
            <person name="Grigoriev I."/>
            <person name="Van Etten J."/>
            <person name="Lomsadze A."/>
            <person name="Borodovsky M."/>
        </authorList>
    </citation>
    <scope>NUCLEOTIDE SEQUENCE [LARGE SCALE GENOMIC DNA]</scope>
    <source>
        <strain evidence="8 9">C-169</strain>
    </source>
</reference>
<dbReference type="AlphaFoldDB" id="I0Z5E8"/>
<dbReference type="SUPFAM" id="SSF57850">
    <property type="entry name" value="RING/U-box"/>
    <property type="match status" value="1"/>
</dbReference>
<feature type="domain" description="RING-type" evidence="5">
    <location>
        <begin position="144"/>
        <end position="186"/>
    </location>
</feature>
<evidence type="ECO:0000313" key="8">
    <source>
        <dbReference type="EMBL" id="EIE25867.1"/>
    </source>
</evidence>
<dbReference type="PROSITE" id="PS51266">
    <property type="entry name" value="ZF_CHY"/>
    <property type="match status" value="1"/>
</dbReference>
<protein>
    <submittedName>
        <fullName evidence="8">PGPD14 protein</fullName>
    </submittedName>
</protein>
<feature type="domain" description="CTCHY-type" evidence="7">
    <location>
        <begin position="79"/>
        <end position="143"/>
    </location>
</feature>
<evidence type="ECO:0000259" key="5">
    <source>
        <dbReference type="PROSITE" id="PS50089"/>
    </source>
</evidence>
<dbReference type="SMART" id="SM00184">
    <property type="entry name" value="RING"/>
    <property type="match status" value="1"/>
</dbReference>
<evidence type="ECO:0000313" key="9">
    <source>
        <dbReference type="Proteomes" id="UP000007264"/>
    </source>
</evidence>
<keyword evidence="1" id="KW-0479">Metal-binding</keyword>
<dbReference type="InterPro" id="IPR037274">
    <property type="entry name" value="Znf_CHY_sf"/>
</dbReference>
<dbReference type="PROSITE" id="PS51270">
    <property type="entry name" value="ZF_CTCHY"/>
    <property type="match status" value="1"/>
</dbReference>
<dbReference type="KEGG" id="csl:COCSUDRAFT_35432"/>
<evidence type="ECO:0000256" key="4">
    <source>
        <dbReference type="PROSITE-ProRule" id="PRU00601"/>
    </source>
</evidence>
<dbReference type="InterPro" id="IPR017921">
    <property type="entry name" value="Znf_CTCHY"/>
</dbReference>
<dbReference type="InterPro" id="IPR013083">
    <property type="entry name" value="Znf_RING/FYVE/PHD"/>
</dbReference>
<dbReference type="Proteomes" id="UP000007264">
    <property type="component" value="Unassembled WGS sequence"/>
</dbReference>
<dbReference type="GeneID" id="17043871"/>
<dbReference type="InterPro" id="IPR027370">
    <property type="entry name" value="Znf-RING_euk"/>
</dbReference>
<accession>I0Z5E8</accession>
<dbReference type="PANTHER" id="PTHR21319:SF53">
    <property type="entry name" value="RING FINGER AND CHY ZINC FINGER DOMAIN-CONTAINING PROTEIN 1"/>
    <property type="match status" value="1"/>
</dbReference>
<dbReference type="GO" id="GO:0061630">
    <property type="term" value="F:ubiquitin protein ligase activity"/>
    <property type="evidence" value="ECO:0007669"/>
    <property type="project" value="TreeGrafter"/>
</dbReference>
<dbReference type="Pfam" id="PF14599">
    <property type="entry name" value="zinc_ribbon_6"/>
    <property type="match status" value="1"/>
</dbReference>
<dbReference type="InterPro" id="IPR037275">
    <property type="entry name" value="Znf_CTCHY_sf"/>
</dbReference>
<dbReference type="GO" id="GO:0008270">
    <property type="term" value="F:zinc ion binding"/>
    <property type="evidence" value="ECO:0007669"/>
    <property type="project" value="UniProtKB-KW"/>
</dbReference>
<dbReference type="SUPFAM" id="SSF161219">
    <property type="entry name" value="CHY zinc finger-like"/>
    <property type="match status" value="1"/>
</dbReference>
<dbReference type="PROSITE" id="PS50089">
    <property type="entry name" value="ZF_RING_2"/>
    <property type="match status" value="1"/>
</dbReference>
<dbReference type="CDD" id="cd16464">
    <property type="entry name" value="RING-H2_Pirh2-like"/>
    <property type="match status" value="1"/>
</dbReference>
<dbReference type="GO" id="GO:0005634">
    <property type="term" value="C:nucleus"/>
    <property type="evidence" value="ECO:0007669"/>
    <property type="project" value="TreeGrafter"/>
</dbReference>
<dbReference type="OrthoDB" id="411372at2759"/>
<dbReference type="SUPFAM" id="SSF161245">
    <property type="entry name" value="Zinc hairpin stack"/>
    <property type="match status" value="1"/>
</dbReference>
<dbReference type="RefSeq" id="XP_005650411.1">
    <property type="nucleotide sequence ID" value="XM_005650354.1"/>
</dbReference>
<sequence>MGLGDHGCKHYRRRCQMVAPCCGEVFWCRHCHNEAKTTNEWDPSKRHELDRTTVRSLVCALCDLRQPVASLCAGCGCEFGAYSCLKCCFFDDDLHKQQFHCEACGICRVGGASNFFHCNTCGCCYANSLQGNHVCVENSMRQNCPVCFEYLFDSVRPTAVLPCGHTIHSECLKDMEKNRQLLCPICMKTYADLAPIWRRIDQEVADTPMPTDYANWVAHILCNDCNQAGHVPFHILGLKCPHCSSYNTRRLAIDRNGPSPAANSPGPV</sequence>
<comment type="caution">
    <text evidence="8">The sequence shown here is derived from an EMBL/GenBank/DDBJ whole genome shotgun (WGS) entry which is preliminary data.</text>
</comment>
<dbReference type="InterPro" id="IPR008913">
    <property type="entry name" value="Znf_CHY"/>
</dbReference>
<dbReference type="GO" id="GO:0006511">
    <property type="term" value="P:ubiquitin-dependent protein catabolic process"/>
    <property type="evidence" value="ECO:0007669"/>
    <property type="project" value="TreeGrafter"/>
</dbReference>
<keyword evidence="3" id="KW-0862">Zinc</keyword>
<dbReference type="STRING" id="574566.I0Z5E8"/>
<dbReference type="GO" id="GO:0016567">
    <property type="term" value="P:protein ubiquitination"/>
    <property type="evidence" value="ECO:0007669"/>
    <property type="project" value="TreeGrafter"/>
</dbReference>
<dbReference type="PANTHER" id="PTHR21319">
    <property type="entry name" value="RING FINGER AND CHY ZINC FINGER DOMAIN-CONTAINING PROTEIN 1"/>
    <property type="match status" value="1"/>
</dbReference>
<evidence type="ECO:0000259" key="6">
    <source>
        <dbReference type="PROSITE" id="PS51266"/>
    </source>
</evidence>
<proteinExistence type="predicted"/>
<dbReference type="InterPro" id="IPR039512">
    <property type="entry name" value="RCHY1_zinc-ribbon"/>
</dbReference>
<gene>
    <name evidence="8" type="ORF">COCSUDRAFT_35432</name>
</gene>
<dbReference type="Gene3D" id="2.20.28.10">
    <property type="match status" value="1"/>
</dbReference>
<dbReference type="Pfam" id="PF05495">
    <property type="entry name" value="zf-CHY"/>
    <property type="match status" value="1"/>
</dbReference>
<dbReference type="EMBL" id="AGSI01000003">
    <property type="protein sequence ID" value="EIE25867.1"/>
    <property type="molecule type" value="Genomic_DNA"/>
</dbReference>
<organism evidence="8 9">
    <name type="scientific">Coccomyxa subellipsoidea (strain C-169)</name>
    <name type="common">Green microalga</name>
    <dbReference type="NCBI Taxonomy" id="574566"/>
    <lineage>
        <taxon>Eukaryota</taxon>
        <taxon>Viridiplantae</taxon>
        <taxon>Chlorophyta</taxon>
        <taxon>core chlorophytes</taxon>
        <taxon>Trebouxiophyceae</taxon>
        <taxon>Trebouxiophyceae incertae sedis</taxon>
        <taxon>Coccomyxaceae</taxon>
        <taxon>Coccomyxa</taxon>
        <taxon>Coccomyxa subellipsoidea</taxon>
    </lineage>
</organism>
<dbReference type="InterPro" id="IPR001841">
    <property type="entry name" value="Znf_RING"/>
</dbReference>
<dbReference type="Pfam" id="PF13445">
    <property type="entry name" value="zf-RING_UBOX"/>
    <property type="match status" value="1"/>
</dbReference>
<evidence type="ECO:0000256" key="3">
    <source>
        <dbReference type="ARBA" id="ARBA00022833"/>
    </source>
</evidence>
<feature type="domain" description="CHY-type" evidence="6">
    <location>
        <begin position="1"/>
        <end position="77"/>
    </location>
</feature>